<keyword evidence="4" id="KW-1185">Reference proteome</keyword>
<feature type="transmembrane region" description="Helical" evidence="2">
    <location>
        <begin position="21"/>
        <end position="38"/>
    </location>
</feature>
<dbReference type="RefSeq" id="WP_174957508.1">
    <property type="nucleotide sequence ID" value="NZ_CABVQG010000010.1"/>
</dbReference>
<evidence type="ECO:0000256" key="2">
    <source>
        <dbReference type="SAM" id="Phobius"/>
    </source>
</evidence>
<accession>A0ABY6XSY1</accession>
<dbReference type="EMBL" id="CABVQG010000010">
    <property type="protein sequence ID" value="VWC69415.1"/>
    <property type="molecule type" value="Genomic_DNA"/>
</dbReference>
<comment type="caution">
    <text evidence="3">The sequence shown here is derived from an EMBL/GenBank/DDBJ whole genome shotgun (WGS) entry which is preliminary data.</text>
</comment>
<keyword evidence="2" id="KW-0472">Membrane</keyword>
<evidence type="ECO:0000256" key="1">
    <source>
        <dbReference type="SAM" id="MobiDB-lite"/>
    </source>
</evidence>
<sequence length="110" mass="12260">MPAGAARRETRIAKRLDRDDLLLNGLLPGLLAHFAVNGKIPRTVLLIHIDAACFHFSKAIVRSRFRDPDTRIERDRLPSAGAMHRRLSGGTFDDDSNDRDLPARTVAGLY</sequence>
<dbReference type="Proteomes" id="UP000494120">
    <property type="component" value="Unassembled WGS sequence"/>
</dbReference>
<feature type="region of interest" description="Disordered" evidence="1">
    <location>
        <begin position="73"/>
        <end position="101"/>
    </location>
</feature>
<name>A0ABY6XSY1_9BURK</name>
<keyword evidence="2" id="KW-1133">Transmembrane helix</keyword>
<reference evidence="3 4" key="1">
    <citation type="submission" date="2019-09" db="EMBL/GenBank/DDBJ databases">
        <authorList>
            <person name="Depoorter E."/>
        </authorList>
    </citation>
    <scope>NUCLEOTIDE SEQUENCE [LARGE SCALE GENOMIC DNA]</scope>
    <source>
        <strain evidence="3 4">R-17378</strain>
    </source>
</reference>
<keyword evidence="2" id="KW-0812">Transmembrane</keyword>
<evidence type="ECO:0000313" key="3">
    <source>
        <dbReference type="EMBL" id="VWC69415.1"/>
    </source>
</evidence>
<proteinExistence type="predicted"/>
<evidence type="ECO:0000313" key="4">
    <source>
        <dbReference type="Proteomes" id="UP000494120"/>
    </source>
</evidence>
<protein>
    <submittedName>
        <fullName evidence="3">Uncharacterized protein</fullName>
    </submittedName>
</protein>
<organism evidence="3 4">
    <name type="scientific">Burkholderia aenigmatica</name>
    <dbReference type="NCBI Taxonomy" id="2015348"/>
    <lineage>
        <taxon>Bacteria</taxon>
        <taxon>Pseudomonadati</taxon>
        <taxon>Pseudomonadota</taxon>
        <taxon>Betaproteobacteria</taxon>
        <taxon>Burkholderiales</taxon>
        <taxon>Burkholderiaceae</taxon>
        <taxon>Burkholderia</taxon>
        <taxon>Burkholderia cepacia complex</taxon>
    </lineage>
</organism>
<gene>
    <name evidence="3" type="ORF">BLA17378_03109</name>
</gene>